<evidence type="ECO:0000256" key="2">
    <source>
        <dbReference type="SAM" id="SignalP"/>
    </source>
</evidence>
<dbReference type="AlphaFoldDB" id="A0A3N1NXT0"/>
<sequence>MRRTESPLFLRLRWSLILALLVAPAWAQDENAPAPGTEGDGEAAETAVEAAPPEPEPPQYASRRDRDQTLLAERFPDDTQWLSLPEPENETLALFRPAAAEPKGALLMFYSAENPPHWPAPLANLRQALPRHGWATFAVTLPLPPKAPVPERPEDTLPKTPAPATETPDEEEATGEEAGEPDEENAPAAEPSANEEAEEDLAPPLPDHETRIAQRVNAALNWLDANGQGNLVVLVDPISAPEVMAVLRPQLEAGAQGEPPSTGESPLSGPIRALILVNQHGAITLDRAELETLFAVPALPLLDVFLGPDARTREQQRRHRDSARRLRLEHYQTLVIGRPDAQDPEDERSFWVRRIQGFMHRQAEGREVRLNPPR</sequence>
<evidence type="ECO:0000313" key="4">
    <source>
        <dbReference type="Proteomes" id="UP000273643"/>
    </source>
</evidence>
<dbReference type="RefSeq" id="WP_123638045.1">
    <property type="nucleotide sequence ID" value="NZ_RJUK01000001.1"/>
</dbReference>
<dbReference type="Pfam" id="PF12048">
    <property type="entry name" value="DUF3530"/>
    <property type="match status" value="1"/>
</dbReference>
<feature type="region of interest" description="Disordered" evidence="1">
    <location>
        <begin position="144"/>
        <end position="205"/>
    </location>
</feature>
<organism evidence="3 4">
    <name type="scientific">Marinimicrobium koreense</name>
    <dbReference type="NCBI Taxonomy" id="306545"/>
    <lineage>
        <taxon>Bacteria</taxon>
        <taxon>Pseudomonadati</taxon>
        <taxon>Pseudomonadota</taxon>
        <taxon>Gammaproteobacteria</taxon>
        <taxon>Cellvibrionales</taxon>
        <taxon>Cellvibrionaceae</taxon>
        <taxon>Marinimicrobium</taxon>
    </lineage>
</organism>
<proteinExistence type="predicted"/>
<evidence type="ECO:0000256" key="1">
    <source>
        <dbReference type="SAM" id="MobiDB-lite"/>
    </source>
</evidence>
<evidence type="ECO:0000313" key="3">
    <source>
        <dbReference type="EMBL" id="ROQ20983.1"/>
    </source>
</evidence>
<feature type="compositionally biased region" description="Acidic residues" evidence="1">
    <location>
        <begin position="167"/>
        <end position="185"/>
    </location>
</feature>
<dbReference type="EMBL" id="RJUK01000001">
    <property type="protein sequence ID" value="ROQ20983.1"/>
    <property type="molecule type" value="Genomic_DNA"/>
</dbReference>
<feature type="signal peptide" evidence="2">
    <location>
        <begin position="1"/>
        <end position="27"/>
    </location>
</feature>
<protein>
    <submittedName>
        <fullName evidence="3">Uncharacterized protein DUF3530</fullName>
    </submittedName>
</protein>
<name>A0A3N1NXT0_9GAMM</name>
<comment type="caution">
    <text evidence="3">The sequence shown here is derived from an EMBL/GenBank/DDBJ whole genome shotgun (WGS) entry which is preliminary data.</text>
</comment>
<keyword evidence="2" id="KW-0732">Signal</keyword>
<keyword evidence="4" id="KW-1185">Reference proteome</keyword>
<dbReference type="Proteomes" id="UP000273643">
    <property type="component" value="Unassembled WGS sequence"/>
</dbReference>
<feature type="region of interest" description="Disordered" evidence="1">
    <location>
        <begin position="31"/>
        <end position="68"/>
    </location>
</feature>
<reference evidence="3 4" key="1">
    <citation type="submission" date="2018-11" db="EMBL/GenBank/DDBJ databases">
        <title>Genomic Encyclopedia of Type Strains, Phase IV (KMG-IV): sequencing the most valuable type-strain genomes for metagenomic binning, comparative biology and taxonomic classification.</title>
        <authorList>
            <person name="Goeker M."/>
        </authorList>
    </citation>
    <scope>NUCLEOTIDE SEQUENCE [LARGE SCALE GENOMIC DNA]</scope>
    <source>
        <strain evidence="3 4">DSM 16974</strain>
    </source>
</reference>
<dbReference type="InterPro" id="IPR022529">
    <property type="entry name" value="DUF3530"/>
</dbReference>
<feature type="chain" id="PRO_5018220886" evidence="2">
    <location>
        <begin position="28"/>
        <end position="374"/>
    </location>
</feature>
<gene>
    <name evidence="3" type="ORF">EDC38_1604</name>
</gene>
<dbReference type="OrthoDB" id="9776279at2"/>
<accession>A0A3N1NXT0</accession>